<dbReference type="AlphaFoldDB" id="A0A2U1FBI1"/>
<dbReference type="SUPFAM" id="SSF53335">
    <property type="entry name" value="S-adenosyl-L-methionine-dependent methyltransferases"/>
    <property type="match status" value="1"/>
</dbReference>
<reference evidence="1 2" key="1">
    <citation type="submission" date="2018-04" db="EMBL/GenBank/DDBJ databases">
        <title>Genomic Encyclopedia of Type Strains, Phase IV (KMG-IV): sequencing the most valuable type-strain genomes for metagenomic binning, comparative biology and taxonomic classification.</title>
        <authorList>
            <person name="Goeker M."/>
        </authorList>
    </citation>
    <scope>NUCLEOTIDE SEQUENCE [LARGE SCALE GENOMIC DNA]</scope>
    <source>
        <strain evidence="1 2">DSM 45771</strain>
    </source>
</reference>
<accession>A0A2U1FBI1</accession>
<comment type="caution">
    <text evidence="1">The sequence shown here is derived from an EMBL/GenBank/DDBJ whole genome shotgun (WGS) entry which is preliminary data.</text>
</comment>
<dbReference type="EMBL" id="QEKW01000006">
    <property type="protein sequence ID" value="PVZ09542.1"/>
    <property type="molecule type" value="Genomic_DNA"/>
</dbReference>
<dbReference type="GO" id="GO:0032259">
    <property type="term" value="P:methylation"/>
    <property type="evidence" value="ECO:0007669"/>
    <property type="project" value="UniProtKB-KW"/>
</dbReference>
<dbReference type="Proteomes" id="UP000245639">
    <property type="component" value="Unassembled WGS sequence"/>
</dbReference>
<organism evidence="1 2">
    <name type="scientific">Actinomycetospora cinnamomea</name>
    <dbReference type="NCBI Taxonomy" id="663609"/>
    <lineage>
        <taxon>Bacteria</taxon>
        <taxon>Bacillati</taxon>
        <taxon>Actinomycetota</taxon>
        <taxon>Actinomycetes</taxon>
        <taxon>Pseudonocardiales</taxon>
        <taxon>Pseudonocardiaceae</taxon>
        <taxon>Actinomycetospora</taxon>
    </lineage>
</organism>
<gene>
    <name evidence="1" type="ORF">C8D89_106206</name>
</gene>
<dbReference type="Gene3D" id="3.40.50.150">
    <property type="entry name" value="Vaccinia Virus protein VP39"/>
    <property type="match status" value="1"/>
</dbReference>
<dbReference type="InterPro" id="IPR029063">
    <property type="entry name" value="SAM-dependent_MTases_sf"/>
</dbReference>
<protein>
    <submittedName>
        <fullName evidence="1">Methyltransferase family protein</fullName>
    </submittedName>
</protein>
<keyword evidence="2" id="KW-1185">Reference proteome</keyword>
<evidence type="ECO:0000313" key="2">
    <source>
        <dbReference type="Proteomes" id="UP000245639"/>
    </source>
</evidence>
<keyword evidence="1" id="KW-0808">Transferase</keyword>
<sequence length="241" mass="27392">MVRVEASRVVKRARRMLDEDGAAHTTRFFAGQAWEHATLPLLRRRRADARFPYDGDELPYEYSLYGQTWRNERTIEVAIARHFLAAGELGRMLEVGNVLGHYGIHGHQVLDRYEQNVRGVLNDDVITFRPDTQYDTIVSISTLEHVRCDEPEKDPKGSTKALDNLKRLLAPGGRMLVTIPIDWNPGLDADIASGRFALDRSTYYVRTSRFDWVECDAERALAARYGHPYEAANAVFVATTP</sequence>
<name>A0A2U1FBI1_9PSEU</name>
<proteinExistence type="predicted"/>
<evidence type="ECO:0000313" key="1">
    <source>
        <dbReference type="EMBL" id="PVZ09542.1"/>
    </source>
</evidence>
<dbReference type="GO" id="GO:0008168">
    <property type="term" value="F:methyltransferase activity"/>
    <property type="evidence" value="ECO:0007669"/>
    <property type="project" value="UniProtKB-KW"/>
</dbReference>
<keyword evidence="1" id="KW-0489">Methyltransferase</keyword>